<dbReference type="GO" id="GO:0003676">
    <property type="term" value="F:nucleic acid binding"/>
    <property type="evidence" value="ECO:0007669"/>
    <property type="project" value="InterPro"/>
</dbReference>
<dbReference type="SUPFAM" id="SSF56672">
    <property type="entry name" value="DNA/RNA polymerases"/>
    <property type="match status" value="1"/>
</dbReference>
<dbReference type="InterPro" id="IPR041577">
    <property type="entry name" value="RT_RNaseH_2"/>
</dbReference>
<dbReference type="GO" id="GO:0006259">
    <property type="term" value="P:DNA metabolic process"/>
    <property type="evidence" value="ECO:0007669"/>
    <property type="project" value="UniProtKB-ARBA"/>
</dbReference>
<dbReference type="Gene3D" id="3.10.20.370">
    <property type="match status" value="1"/>
</dbReference>
<sequence length="375" mass="41382">MNKPREGLRHSESTYTQNEEGSQKVLEPDPLIWTPEETQTTEELKQALISALVLALPSLEKPFHLFVTVDHGIALGVLTQTWEAGGGGGQKQLVVFISKLLDPVSRGWPECMQAVAATALLVKESKKLTFGGTLIVKLFYIESEIYGIKEPGERDDLVLTTDACLNPTSFLWKGEEIQEASEHNCLDIIEYKTKVRPNLSEVPLHDGTKLFVDGSSRVIEGKRHNGYGNKHALCEGGRLPNSWTAQTCELYALNQALKLLKGQKGTIYTDSKYAYRVNGGLINSKENELVQEELVRQVLESLLFLTEVAVVHVNGYLKGGSMEAGGNRLAGEAAKQASLEEEIRLLSLIPSIPKVTLNPQFTIEEEEELDKIGAI</sequence>
<evidence type="ECO:0000313" key="3">
    <source>
        <dbReference type="EMBL" id="KAK1346559.1"/>
    </source>
</evidence>
<dbReference type="InterPro" id="IPR043502">
    <property type="entry name" value="DNA/RNA_pol_sf"/>
</dbReference>
<comment type="caution">
    <text evidence="3">The sequence shown here is derived from an EMBL/GenBank/DDBJ whole genome shotgun (WGS) entry which is preliminary data.</text>
</comment>
<dbReference type="InterPro" id="IPR002156">
    <property type="entry name" value="RNaseH_domain"/>
</dbReference>
<dbReference type="Proteomes" id="UP001177744">
    <property type="component" value="Unassembled WGS sequence"/>
</dbReference>
<gene>
    <name evidence="3" type="ORF">QTO34_000416</name>
</gene>
<dbReference type="PROSITE" id="PS50879">
    <property type="entry name" value="RNASE_H_1"/>
    <property type="match status" value="1"/>
</dbReference>
<dbReference type="PANTHER" id="PTHR33064">
    <property type="entry name" value="POL PROTEIN"/>
    <property type="match status" value="1"/>
</dbReference>
<dbReference type="GO" id="GO:0004523">
    <property type="term" value="F:RNA-DNA hybrid ribonuclease activity"/>
    <property type="evidence" value="ECO:0007669"/>
    <property type="project" value="InterPro"/>
</dbReference>
<dbReference type="SUPFAM" id="SSF53098">
    <property type="entry name" value="Ribonuclease H-like"/>
    <property type="match status" value="1"/>
</dbReference>
<evidence type="ECO:0000256" key="1">
    <source>
        <dbReference type="SAM" id="MobiDB-lite"/>
    </source>
</evidence>
<evidence type="ECO:0000259" key="2">
    <source>
        <dbReference type="PROSITE" id="PS50879"/>
    </source>
</evidence>
<dbReference type="PANTHER" id="PTHR33064:SF37">
    <property type="entry name" value="RIBONUCLEASE H"/>
    <property type="match status" value="1"/>
</dbReference>
<keyword evidence="4" id="KW-1185">Reference proteome</keyword>
<organism evidence="3 4">
    <name type="scientific">Cnephaeus nilssonii</name>
    <name type="common">Northern bat</name>
    <name type="synonym">Eptesicus nilssonii</name>
    <dbReference type="NCBI Taxonomy" id="3371016"/>
    <lineage>
        <taxon>Eukaryota</taxon>
        <taxon>Metazoa</taxon>
        <taxon>Chordata</taxon>
        <taxon>Craniata</taxon>
        <taxon>Vertebrata</taxon>
        <taxon>Euteleostomi</taxon>
        <taxon>Mammalia</taxon>
        <taxon>Eutheria</taxon>
        <taxon>Laurasiatheria</taxon>
        <taxon>Chiroptera</taxon>
        <taxon>Yangochiroptera</taxon>
        <taxon>Vespertilionidae</taxon>
        <taxon>Cnephaeus</taxon>
    </lineage>
</organism>
<dbReference type="Pfam" id="PF00075">
    <property type="entry name" value="RNase_H"/>
    <property type="match status" value="1"/>
</dbReference>
<protein>
    <recommendedName>
        <fullName evidence="2">RNase H type-1 domain-containing protein</fullName>
    </recommendedName>
</protein>
<proteinExistence type="predicted"/>
<name>A0AA40LWW0_CNENI</name>
<reference evidence="3" key="1">
    <citation type="submission" date="2023-06" db="EMBL/GenBank/DDBJ databases">
        <title>Reference genome for the Northern bat (Eptesicus nilssonii), a most northern bat species.</title>
        <authorList>
            <person name="Laine V.N."/>
            <person name="Pulliainen A.T."/>
            <person name="Lilley T.M."/>
        </authorList>
    </citation>
    <scope>NUCLEOTIDE SEQUENCE</scope>
    <source>
        <strain evidence="3">BLF_Eptnil</strain>
        <tissue evidence="3">Kidney</tissue>
    </source>
</reference>
<dbReference type="Gene3D" id="3.30.420.10">
    <property type="entry name" value="Ribonuclease H-like superfamily/Ribonuclease H"/>
    <property type="match status" value="1"/>
</dbReference>
<feature type="domain" description="RNase H type-1" evidence="2">
    <location>
        <begin position="204"/>
        <end position="339"/>
    </location>
</feature>
<dbReference type="Pfam" id="PF17919">
    <property type="entry name" value="RT_RNaseH_2"/>
    <property type="match status" value="1"/>
</dbReference>
<dbReference type="InterPro" id="IPR051320">
    <property type="entry name" value="Viral_Replic_Matur_Polypro"/>
</dbReference>
<accession>A0AA40LWW0</accession>
<dbReference type="AlphaFoldDB" id="A0AA40LWW0"/>
<evidence type="ECO:0000313" key="4">
    <source>
        <dbReference type="Proteomes" id="UP001177744"/>
    </source>
</evidence>
<dbReference type="InterPro" id="IPR036397">
    <property type="entry name" value="RNaseH_sf"/>
</dbReference>
<feature type="region of interest" description="Disordered" evidence="1">
    <location>
        <begin position="1"/>
        <end position="26"/>
    </location>
</feature>
<dbReference type="InterPro" id="IPR012337">
    <property type="entry name" value="RNaseH-like_sf"/>
</dbReference>
<dbReference type="EMBL" id="JAULJE010000001">
    <property type="protein sequence ID" value="KAK1346559.1"/>
    <property type="molecule type" value="Genomic_DNA"/>
</dbReference>
<feature type="compositionally biased region" description="Basic and acidic residues" evidence="1">
    <location>
        <begin position="1"/>
        <end position="12"/>
    </location>
</feature>